<proteinExistence type="predicted"/>
<sequence length="969" mass="100741">MADEDTYLDREGDRLCRDRGSSAPPPSRQADSLQQAATNNTATRAAVNFLSNQIKIIKLFLEIVSMQAAILDGRSLLVSKVDALDSALHEKPTNLGKIKVLVATAREENEKQLLATKDMKRAALDLQEAVRQQYFLANVAQLNGFHGMTASNTDAYAARVNNLLALAERLLYDLGKMKKKLGFVIRNLKDEADSDVADGTSGTNRTNRNDAGISIRRQPLLKRIRVTLLVRSPAPDSVLGRLQSTVKAVGVLILEELLNIVQDSGVGEGLQAETDEAVNNNGVAELGNGKVPVVLHKLPLEVTTNSVESQVTTEDVHVSGRDGVLGRRGVEVEGDEVVLDDVGIVDGGEGGEGNELAIDGLGGEPLILEDFDVASSVVVETGTPDGTTQGGRDGVGLGILDPGVESLESLSLDPLGSLLRVVVGNSAADEVLAENSSKVVLTLGELPSNLLHLFVNQLDGKVLKTLLNLLVLSKDRLEVAEAAKDLAPDKGVRLLLEALEESQQSGCRAVAGKGEVRSRANNGNLVLGAKLVELGAELGQTRGGISHSVETSGVAVELVEVAVNVEDGVLLLVQGQGGNATLALLANQTKRNPPGGGVILGLDIAGRQESGLLDGNLARLFGNGQDGVTNLGDPGVHNLVDVLARSLGQRVPQSLGLGVAIFVSLEVVGDALEESLYAEMVGKHANGGAALEVADVVKDLVDVEGITDRDVDGVTSADTVQAKSVLHALVDKLGPDLPVGVQVVHGVPSDPGSEAFVEPQLIPPVHGDQVAEPLVSKFVGDDVGDGILESSIRSLFVKEDLGGTVGNETPVLHGAVGELVDSEKIRLGKRIVNVENLGEEVDDLGGVLQSPATLLLETTGGVDTDGDLLSVVLAVGQLLNVLKVTDSPGQKVAAHDGRRLKGNQLPALLGGLGVLDGHVAQGDLVGGDLNLQVVSGLEVGLVEAGESSAGIAGLELGAEHVVPLVVVGN</sequence>
<feature type="region of interest" description="Disordered" evidence="1">
    <location>
        <begin position="1"/>
        <end position="36"/>
    </location>
</feature>
<reference evidence="2 3" key="1">
    <citation type="submission" date="2018-06" db="EMBL/GenBank/DDBJ databases">
        <title>Genome analysis of cellulolytic fungus Trichoderma lentiforme CFAM-422.</title>
        <authorList>
            <person name="Steindorff A.S."/>
            <person name="Formighieri E.F."/>
            <person name="Midorikawa G.E.O."/>
            <person name="Tamietti M.S."/>
            <person name="Ramos E.Z."/>
            <person name="Silva A.S."/>
            <person name="Bon E.P.S."/>
            <person name="Mendes T.D."/>
            <person name="Damaso M.C.T."/>
            <person name="Favaro L.C.L."/>
        </authorList>
    </citation>
    <scope>NUCLEOTIDE SEQUENCE [LARGE SCALE GENOMIC DNA]</scope>
    <source>
        <strain evidence="2 3">CFAM-422</strain>
    </source>
</reference>
<evidence type="ECO:0000313" key="2">
    <source>
        <dbReference type="EMBL" id="KAF3067739.1"/>
    </source>
</evidence>
<keyword evidence="3" id="KW-1185">Reference proteome</keyword>
<evidence type="ECO:0000313" key="3">
    <source>
        <dbReference type="Proteomes" id="UP000801864"/>
    </source>
</evidence>
<dbReference type="EMBL" id="QLNT01000015">
    <property type="protein sequence ID" value="KAF3067739.1"/>
    <property type="molecule type" value="Genomic_DNA"/>
</dbReference>
<name>A0A9P5C9R1_9HYPO</name>
<dbReference type="Proteomes" id="UP000801864">
    <property type="component" value="Unassembled WGS sequence"/>
</dbReference>
<dbReference type="AlphaFoldDB" id="A0A9P5C9R1"/>
<comment type="caution">
    <text evidence="2">The sequence shown here is derived from an EMBL/GenBank/DDBJ whole genome shotgun (WGS) entry which is preliminary data.</text>
</comment>
<protein>
    <submittedName>
        <fullName evidence="2">Uncharacterized protein</fullName>
    </submittedName>
</protein>
<organism evidence="2 3">
    <name type="scientific">Trichoderma lentiforme</name>
    <dbReference type="NCBI Taxonomy" id="1567552"/>
    <lineage>
        <taxon>Eukaryota</taxon>
        <taxon>Fungi</taxon>
        <taxon>Dikarya</taxon>
        <taxon>Ascomycota</taxon>
        <taxon>Pezizomycotina</taxon>
        <taxon>Sordariomycetes</taxon>
        <taxon>Hypocreomycetidae</taxon>
        <taxon>Hypocreales</taxon>
        <taxon>Hypocreaceae</taxon>
        <taxon>Trichoderma</taxon>
    </lineage>
</organism>
<accession>A0A9P5C9R1</accession>
<feature type="compositionally biased region" description="Basic and acidic residues" evidence="1">
    <location>
        <begin position="7"/>
        <end position="20"/>
    </location>
</feature>
<gene>
    <name evidence="2" type="ORF">CFAM422_008350</name>
</gene>
<evidence type="ECO:0000256" key="1">
    <source>
        <dbReference type="SAM" id="MobiDB-lite"/>
    </source>
</evidence>